<feature type="compositionally biased region" description="Polar residues" evidence="1">
    <location>
        <begin position="1"/>
        <end position="20"/>
    </location>
</feature>
<reference evidence="2 3" key="1">
    <citation type="submission" date="2019-03" db="EMBL/GenBank/DDBJ databases">
        <title>First draft genome of Liparis tanakae, snailfish: a comprehensive survey of snailfish specific genes.</title>
        <authorList>
            <person name="Kim W."/>
            <person name="Song I."/>
            <person name="Jeong J.-H."/>
            <person name="Kim D."/>
            <person name="Kim S."/>
            <person name="Ryu S."/>
            <person name="Song J.Y."/>
            <person name="Lee S.K."/>
        </authorList>
    </citation>
    <scope>NUCLEOTIDE SEQUENCE [LARGE SCALE GENOMIC DNA]</scope>
    <source>
        <tissue evidence="2">Muscle</tissue>
    </source>
</reference>
<dbReference type="Proteomes" id="UP000314294">
    <property type="component" value="Unassembled WGS sequence"/>
</dbReference>
<evidence type="ECO:0000256" key="1">
    <source>
        <dbReference type="SAM" id="MobiDB-lite"/>
    </source>
</evidence>
<organism evidence="2 3">
    <name type="scientific">Liparis tanakae</name>
    <name type="common">Tanaka's snailfish</name>
    <dbReference type="NCBI Taxonomy" id="230148"/>
    <lineage>
        <taxon>Eukaryota</taxon>
        <taxon>Metazoa</taxon>
        <taxon>Chordata</taxon>
        <taxon>Craniata</taxon>
        <taxon>Vertebrata</taxon>
        <taxon>Euteleostomi</taxon>
        <taxon>Actinopterygii</taxon>
        <taxon>Neopterygii</taxon>
        <taxon>Teleostei</taxon>
        <taxon>Neoteleostei</taxon>
        <taxon>Acanthomorphata</taxon>
        <taxon>Eupercaria</taxon>
        <taxon>Perciformes</taxon>
        <taxon>Cottioidei</taxon>
        <taxon>Cottales</taxon>
        <taxon>Liparidae</taxon>
        <taxon>Liparis</taxon>
    </lineage>
</organism>
<evidence type="ECO:0000313" key="2">
    <source>
        <dbReference type="EMBL" id="TNN42992.1"/>
    </source>
</evidence>
<keyword evidence="3" id="KW-1185">Reference proteome</keyword>
<dbReference type="AlphaFoldDB" id="A0A4Z2FRI6"/>
<gene>
    <name evidence="2" type="ORF">EYF80_046813</name>
</gene>
<dbReference type="EMBL" id="SRLO01000998">
    <property type="protein sequence ID" value="TNN42992.1"/>
    <property type="molecule type" value="Genomic_DNA"/>
</dbReference>
<sequence length="83" mass="8753">MRPPTTTIPDLTHVSSSGPSRLQIYVRGPDGTPGRLDGLALGSAVVSGSKTVVTRLLRPDGTPLAARARAITEEEEEEEEEVG</sequence>
<comment type="caution">
    <text evidence="2">The sequence shown here is derived from an EMBL/GenBank/DDBJ whole genome shotgun (WGS) entry which is preliminary data.</text>
</comment>
<proteinExistence type="predicted"/>
<protein>
    <submittedName>
        <fullName evidence="2">Uncharacterized protein</fullName>
    </submittedName>
</protein>
<name>A0A4Z2FRI6_9TELE</name>
<evidence type="ECO:0000313" key="3">
    <source>
        <dbReference type="Proteomes" id="UP000314294"/>
    </source>
</evidence>
<accession>A0A4Z2FRI6</accession>
<feature type="region of interest" description="Disordered" evidence="1">
    <location>
        <begin position="1"/>
        <end position="22"/>
    </location>
</feature>